<protein>
    <recommendedName>
        <fullName evidence="2">Retroviral nucleocapsid Gag protein p24 C-terminal domain-containing protein</fullName>
    </recommendedName>
</protein>
<feature type="domain" description="Retroviral nucleocapsid Gag protein p24 C-terminal" evidence="2">
    <location>
        <begin position="41"/>
        <end position="109"/>
    </location>
</feature>
<gene>
    <name evidence="3" type="ORF">HGM15179_020499</name>
</gene>
<dbReference type="SUPFAM" id="SSF47353">
    <property type="entry name" value="Retrovirus capsid dimerization domain-like"/>
    <property type="match status" value="1"/>
</dbReference>
<dbReference type="OrthoDB" id="9352756at2759"/>
<dbReference type="Proteomes" id="UP000796761">
    <property type="component" value="Unassembled WGS sequence"/>
</dbReference>
<dbReference type="PANTHER" id="PTHR40389">
    <property type="entry name" value="ENDOGENOUS RETROVIRUS GROUP K MEMBER 24 GAG POLYPROTEIN-RELATED"/>
    <property type="match status" value="1"/>
</dbReference>
<keyword evidence="4" id="KW-1185">Reference proteome</keyword>
<dbReference type="InterPro" id="IPR050195">
    <property type="entry name" value="Primate_lentivir_Gag_pol-like"/>
</dbReference>
<accession>A0A8K1FYE8</accession>
<dbReference type="PANTHER" id="PTHR40389:SF3">
    <property type="entry name" value="IGE-BINDING PROTEIN"/>
    <property type="match status" value="1"/>
</dbReference>
<dbReference type="Gene3D" id="1.10.1200.30">
    <property type="match status" value="1"/>
</dbReference>
<evidence type="ECO:0000256" key="1">
    <source>
        <dbReference type="SAM" id="Coils"/>
    </source>
</evidence>
<name>A0A8K1FYE8_9PASS</name>
<feature type="coiled-coil region" evidence="1">
    <location>
        <begin position="123"/>
        <end position="154"/>
    </location>
</feature>
<comment type="caution">
    <text evidence="3">The sequence shown here is derived from an EMBL/GenBank/DDBJ whole genome shotgun (WGS) entry which is preliminary data.</text>
</comment>
<evidence type="ECO:0000313" key="3">
    <source>
        <dbReference type="EMBL" id="TRZ06606.1"/>
    </source>
</evidence>
<sequence>MGTGPFSNSDHQALRGPDKLREAMRLALEALRRVKITVGMPTYMNIKQGREESFAQFVDKVSAAIDQTPDVQEWIKGALLRQCLLQNCNPATRTILASLPGNASIEKMLERMRRVPVAPQAMLVEAVKESVEAVKQLEEALQEGQEQQMQALATLAPVRAASTARTGPAPARKITCFRCDHP</sequence>
<reference evidence="3" key="1">
    <citation type="submission" date="2019-04" db="EMBL/GenBank/DDBJ databases">
        <title>Genome assembly of Zosterops borbonicus 15179.</title>
        <authorList>
            <person name="Leroy T."/>
            <person name="Anselmetti Y."/>
            <person name="Tilak M.-K."/>
            <person name="Nabholz B."/>
        </authorList>
    </citation>
    <scope>NUCLEOTIDE SEQUENCE</scope>
    <source>
        <strain evidence="3">HGM_15179</strain>
        <tissue evidence="3">Muscle</tissue>
    </source>
</reference>
<evidence type="ECO:0000313" key="4">
    <source>
        <dbReference type="Proteomes" id="UP000796761"/>
    </source>
</evidence>
<dbReference type="InterPro" id="IPR045345">
    <property type="entry name" value="Gag_p24_C"/>
</dbReference>
<dbReference type="EMBL" id="SWJQ01002342">
    <property type="protein sequence ID" value="TRZ06606.1"/>
    <property type="molecule type" value="Genomic_DNA"/>
</dbReference>
<evidence type="ECO:0000259" key="2">
    <source>
        <dbReference type="Pfam" id="PF19317"/>
    </source>
</evidence>
<organism evidence="3 4">
    <name type="scientific">Zosterops borbonicus</name>
    <dbReference type="NCBI Taxonomy" id="364589"/>
    <lineage>
        <taxon>Eukaryota</taxon>
        <taxon>Metazoa</taxon>
        <taxon>Chordata</taxon>
        <taxon>Craniata</taxon>
        <taxon>Vertebrata</taxon>
        <taxon>Euteleostomi</taxon>
        <taxon>Archelosauria</taxon>
        <taxon>Archosauria</taxon>
        <taxon>Dinosauria</taxon>
        <taxon>Saurischia</taxon>
        <taxon>Theropoda</taxon>
        <taxon>Coelurosauria</taxon>
        <taxon>Aves</taxon>
        <taxon>Neognathae</taxon>
        <taxon>Neoaves</taxon>
        <taxon>Telluraves</taxon>
        <taxon>Australaves</taxon>
        <taxon>Passeriformes</taxon>
        <taxon>Sylvioidea</taxon>
        <taxon>Zosteropidae</taxon>
        <taxon>Zosterops</taxon>
    </lineage>
</organism>
<dbReference type="AlphaFoldDB" id="A0A8K1FYE8"/>
<proteinExistence type="predicted"/>
<dbReference type="Pfam" id="PF19317">
    <property type="entry name" value="Gag_p24_C"/>
    <property type="match status" value="1"/>
</dbReference>
<dbReference type="InterPro" id="IPR008916">
    <property type="entry name" value="Retrov_capsid_C"/>
</dbReference>
<keyword evidence="1" id="KW-0175">Coiled coil</keyword>